<comment type="caution">
    <text evidence="2">The sequence shown here is derived from an EMBL/GenBank/DDBJ whole genome shotgun (WGS) entry which is preliminary data.</text>
</comment>
<sequence length="142" mass="15625">MWRGEDVFKHSLNAVIQFCNTYAFTRGIDVVMTDSTKTTRREGELWIEPLTSSLLPAIPSASEETMPIGDVPFPENNAMLPADDLEVPVMDIAHDHPVVVATVYDADEMVLVRESSTADTLPIGDDKPPSPRNVETSPLNNT</sequence>
<feature type="compositionally biased region" description="Polar residues" evidence="1">
    <location>
        <begin position="133"/>
        <end position="142"/>
    </location>
</feature>
<evidence type="ECO:0000313" key="3">
    <source>
        <dbReference type="Proteomes" id="UP001196413"/>
    </source>
</evidence>
<feature type="region of interest" description="Disordered" evidence="1">
    <location>
        <begin position="117"/>
        <end position="142"/>
    </location>
</feature>
<evidence type="ECO:0000256" key="1">
    <source>
        <dbReference type="SAM" id="MobiDB-lite"/>
    </source>
</evidence>
<dbReference type="EMBL" id="JAHQIW010007037">
    <property type="protein sequence ID" value="KAJ1371745.1"/>
    <property type="molecule type" value="Genomic_DNA"/>
</dbReference>
<evidence type="ECO:0000313" key="2">
    <source>
        <dbReference type="EMBL" id="KAJ1371745.1"/>
    </source>
</evidence>
<dbReference type="AlphaFoldDB" id="A0AAD5R964"/>
<accession>A0AAD5R964</accession>
<protein>
    <submittedName>
        <fullName evidence="2">Uncharacterized protein</fullName>
    </submittedName>
</protein>
<gene>
    <name evidence="2" type="ORF">KIN20_033745</name>
</gene>
<reference evidence="2" key="1">
    <citation type="submission" date="2021-06" db="EMBL/GenBank/DDBJ databases">
        <title>Parelaphostrongylus tenuis whole genome reference sequence.</title>
        <authorList>
            <person name="Garwood T.J."/>
            <person name="Larsen P.A."/>
            <person name="Fountain-Jones N.M."/>
            <person name="Garbe J.R."/>
            <person name="Macchietto M.G."/>
            <person name="Kania S.A."/>
            <person name="Gerhold R.W."/>
            <person name="Richards J.E."/>
            <person name="Wolf T.M."/>
        </authorList>
    </citation>
    <scope>NUCLEOTIDE SEQUENCE</scope>
    <source>
        <strain evidence="2">MNPRO001-30</strain>
        <tissue evidence="2">Meninges</tissue>
    </source>
</reference>
<name>A0AAD5R964_PARTN</name>
<keyword evidence="3" id="KW-1185">Reference proteome</keyword>
<organism evidence="2 3">
    <name type="scientific">Parelaphostrongylus tenuis</name>
    <name type="common">Meningeal worm</name>
    <dbReference type="NCBI Taxonomy" id="148309"/>
    <lineage>
        <taxon>Eukaryota</taxon>
        <taxon>Metazoa</taxon>
        <taxon>Ecdysozoa</taxon>
        <taxon>Nematoda</taxon>
        <taxon>Chromadorea</taxon>
        <taxon>Rhabditida</taxon>
        <taxon>Rhabditina</taxon>
        <taxon>Rhabditomorpha</taxon>
        <taxon>Strongyloidea</taxon>
        <taxon>Metastrongylidae</taxon>
        <taxon>Parelaphostrongylus</taxon>
    </lineage>
</organism>
<proteinExistence type="predicted"/>
<dbReference type="Proteomes" id="UP001196413">
    <property type="component" value="Unassembled WGS sequence"/>
</dbReference>